<organism evidence="1">
    <name type="scientific">Thermofilum pendens</name>
    <dbReference type="NCBI Taxonomy" id="2269"/>
    <lineage>
        <taxon>Archaea</taxon>
        <taxon>Thermoproteota</taxon>
        <taxon>Thermoprotei</taxon>
        <taxon>Thermofilales</taxon>
        <taxon>Thermofilaceae</taxon>
        <taxon>Thermofilum</taxon>
    </lineage>
</organism>
<protein>
    <submittedName>
        <fullName evidence="1">Uncharacterized protein</fullName>
    </submittedName>
</protein>
<accession>A0A7C4B993</accession>
<sequence length="77" mass="8716">MKRFLVADLTRLFLLPDKCKGRGGARHQQAGAASVLGGVDSFTQTLPHLELPRLVELFPVLPYPYCFILYHLDYELV</sequence>
<reference evidence="1" key="1">
    <citation type="journal article" date="2020" name="mSystems">
        <title>Genome- and Community-Level Interaction Insights into Carbon Utilization and Element Cycling Functions of Hydrothermarchaeota in Hydrothermal Sediment.</title>
        <authorList>
            <person name="Zhou Z."/>
            <person name="Liu Y."/>
            <person name="Xu W."/>
            <person name="Pan J."/>
            <person name="Luo Z.H."/>
            <person name="Li M."/>
        </authorList>
    </citation>
    <scope>NUCLEOTIDE SEQUENCE [LARGE SCALE GENOMIC DNA]</scope>
    <source>
        <strain evidence="1">SpSt-735</strain>
    </source>
</reference>
<proteinExistence type="predicted"/>
<comment type="caution">
    <text evidence="1">The sequence shown here is derived from an EMBL/GenBank/DDBJ whole genome shotgun (WGS) entry which is preliminary data.</text>
</comment>
<evidence type="ECO:0000313" key="1">
    <source>
        <dbReference type="EMBL" id="HGI43381.1"/>
    </source>
</evidence>
<dbReference type="EMBL" id="DTFI01000080">
    <property type="protein sequence ID" value="HGI43381.1"/>
    <property type="molecule type" value="Genomic_DNA"/>
</dbReference>
<dbReference type="AlphaFoldDB" id="A0A7C4B993"/>
<gene>
    <name evidence="1" type="ORF">ENV17_03230</name>
</gene>
<name>A0A7C4B993_THEPE</name>